<dbReference type="Proteomes" id="UP000092659">
    <property type="component" value="Chromosome"/>
</dbReference>
<proteinExistence type="inferred from homology"/>
<dbReference type="KEGG" id="sgs:AVL59_02540"/>
<dbReference type="InterPro" id="IPR040442">
    <property type="entry name" value="Pyrv_kinase-like_dom_sf"/>
</dbReference>
<dbReference type="EMBL" id="CP016279">
    <property type="protein sequence ID" value="ANP56255.1"/>
    <property type="molecule type" value="Genomic_DNA"/>
</dbReference>
<dbReference type="SUPFAM" id="SSF51621">
    <property type="entry name" value="Phosphoenolpyruvate/pyruvate domain"/>
    <property type="match status" value="1"/>
</dbReference>
<gene>
    <name evidence="2" type="ORF">AVL59_02540</name>
</gene>
<protein>
    <submittedName>
        <fullName evidence="2">Phosphoenolpyruvate phosphomutase</fullName>
    </submittedName>
</protein>
<evidence type="ECO:0000313" key="2">
    <source>
        <dbReference type="EMBL" id="ANP56255.1"/>
    </source>
</evidence>
<dbReference type="GO" id="GO:0003824">
    <property type="term" value="F:catalytic activity"/>
    <property type="evidence" value="ECO:0007669"/>
    <property type="project" value="InterPro"/>
</dbReference>
<dbReference type="PANTHER" id="PTHR42905:SF7">
    <property type="entry name" value="PHOSPHOENOLPYRUVATE PHOSPHOMUTASE"/>
    <property type="match status" value="1"/>
</dbReference>
<dbReference type="InterPro" id="IPR015813">
    <property type="entry name" value="Pyrv/PenolPyrv_kinase-like_dom"/>
</dbReference>
<sequence>MQAQGSKAARLRALLEGTSVVRAVGAHDGLSAKLVQRAGFEAVWASSFEISASHGLPDASLVTMTQYLDAAIAMDAVTDIPVIADCDTGFGGPMNAAYAMQRYERAGISALCIEDKLFPKINSFADAAQDLLPAEDFALKIKNAKEMQSDPDTVLIARTEALIAGRPVAEALERAHVYVAAGADAVLVHSKSRRPEEVLEFASRWESPVPLVAVPTTYNTVTEGELYDAGYRLVIYANQGLRAAVKGMQEVLQDLGGADRAAEIEERIAPMAEVFALQGMPSTFRTKP</sequence>
<dbReference type="Pfam" id="PF13714">
    <property type="entry name" value="PEP_mutase"/>
    <property type="match status" value="1"/>
</dbReference>
<keyword evidence="2" id="KW-0670">Pyruvate</keyword>
<dbReference type="AlphaFoldDB" id="A0A1B1BBN7"/>
<dbReference type="PANTHER" id="PTHR42905">
    <property type="entry name" value="PHOSPHOENOLPYRUVATE CARBOXYLASE"/>
    <property type="match status" value="1"/>
</dbReference>
<comment type="similarity">
    <text evidence="1">Belongs to the isocitrate lyase/PEP mutase superfamily. PEP mutase family.</text>
</comment>
<evidence type="ECO:0000256" key="1">
    <source>
        <dbReference type="ARBA" id="ARBA00038455"/>
    </source>
</evidence>
<dbReference type="Gene3D" id="3.20.20.60">
    <property type="entry name" value="Phosphoenolpyruvate-binding domains"/>
    <property type="match status" value="1"/>
</dbReference>
<dbReference type="STRING" id="68214.AVL59_02540"/>
<dbReference type="CDD" id="cd00377">
    <property type="entry name" value="ICL_PEPM"/>
    <property type="match status" value="1"/>
</dbReference>
<dbReference type="InterPro" id="IPR039556">
    <property type="entry name" value="ICL/PEPM"/>
</dbReference>
<reference evidence="2 3" key="1">
    <citation type="submission" date="2016-06" db="EMBL/GenBank/DDBJ databases">
        <title>Complete genome sequence of Streptomyces griseochromogenes ATCC 14511, the Blasticidin S producer.</title>
        <authorList>
            <person name="Wu L."/>
        </authorList>
    </citation>
    <scope>NUCLEOTIDE SEQUENCE [LARGE SCALE GENOMIC DNA]</scope>
    <source>
        <strain evidence="2 3">ATCC 14511</strain>
    </source>
</reference>
<organism evidence="2 3">
    <name type="scientific">Streptomyces griseochromogenes</name>
    <dbReference type="NCBI Taxonomy" id="68214"/>
    <lineage>
        <taxon>Bacteria</taxon>
        <taxon>Bacillati</taxon>
        <taxon>Actinomycetota</taxon>
        <taxon>Actinomycetes</taxon>
        <taxon>Kitasatosporales</taxon>
        <taxon>Streptomycetaceae</taxon>
        <taxon>Streptomyces</taxon>
    </lineage>
</organism>
<name>A0A1B1BBN7_9ACTN</name>
<evidence type="ECO:0000313" key="3">
    <source>
        <dbReference type="Proteomes" id="UP000092659"/>
    </source>
</evidence>
<accession>A0A1B1BBN7</accession>